<protein>
    <submittedName>
        <fullName evidence="4">Antitoxin VapB</fullName>
    </submittedName>
</protein>
<sequence>MLTKVFRNGNSQAVRIPAELAFSSVDIEVEIERVGDELRIRPTRRPLAGVLKKFSKFSPDFMAEGRGDHEQAEREDL</sequence>
<organism evidence="4 5">
    <name type="scientific">Paraburkholderia graminis</name>
    <dbReference type="NCBI Taxonomy" id="60548"/>
    <lineage>
        <taxon>Bacteria</taxon>
        <taxon>Pseudomonadati</taxon>
        <taxon>Pseudomonadota</taxon>
        <taxon>Betaproteobacteria</taxon>
        <taxon>Burkholderiales</taxon>
        <taxon>Burkholderiaceae</taxon>
        <taxon>Paraburkholderia</taxon>
    </lineage>
</organism>
<evidence type="ECO:0000313" key="5">
    <source>
        <dbReference type="Proteomes" id="UP001245184"/>
    </source>
</evidence>
<dbReference type="SMART" id="SM00966">
    <property type="entry name" value="SpoVT_AbrB"/>
    <property type="match status" value="1"/>
</dbReference>
<keyword evidence="2" id="KW-0238">DNA-binding</keyword>
<gene>
    <name evidence="4" type="ORF">QF025_001525</name>
</gene>
<evidence type="ECO:0000313" key="4">
    <source>
        <dbReference type="EMBL" id="MDR6202805.1"/>
    </source>
</evidence>
<evidence type="ECO:0000256" key="2">
    <source>
        <dbReference type="PROSITE-ProRule" id="PRU01076"/>
    </source>
</evidence>
<dbReference type="PANTHER" id="PTHR37550:SF3">
    <property type="entry name" value="ANTITOXIN VAPB1"/>
    <property type="match status" value="1"/>
</dbReference>
<evidence type="ECO:0000256" key="1">
    <source>
        <dbReference type="ARBA" id="ARBA00007924"/>
    </source>
</evidence>
<dbReference type="InterPro" id="IPR037914">
    <property type="entry name" value="SpoVT-AbrB_sf"/>
</dbReference>
<dbReference type="SUPFAM" id="SSF89447">
    <property type="entry name" value="AbrB/MazE/MraZ-like"/>
    <property type="match status" value="1"/>
</dbReference>
<reference evidence="4 5" key="1">
    <citation type="submission" date="2023-08" db="EMBL/GenBank/DDBJ databases">
        <title>Genome sequencing of plant associated microbes to promote plant fitness in Sorghum bicolor and Oryza sativa.</title>
        <authorList>
            <person name="Coleman-Derr D."/>
        </authorList>
    </citation>
    <scope>NUCLEOTIDE SEQUENCE [LARGE SCALE GENOMIC DNA]</scope>
    <source>
        <strain evidence="4 5">SLBN-33</strain>
    </source>
</reference>
<dbReference type="AlphaFoldDB" id="A0ABD5CDW9"/>
<dbReference type="GO" id="GO:0003677">
    <property type="term" value="F:DNA binding"/>
    <property type="evidence" value="ECO:0007669"/>
    <property type="project" value="UniProtKB-UniRule"/>
</dbReference>
<dbReference type="Proteomes" id="UP001245184">
    <property type="component" value="Unassembled WGS sequence"/>
</dbReference>
<dbReference type="EMBL" id="JAVIZN010000002">
    <property type="protein sequence ID" value="MDR6202805.1"/>
    <property type="molecule type" value="Genomic_DNA"/>
</dbReference>
<dbReference type="InterPro" id="IPR007159">
    <property type="entry name" value="SpoVT-AbrB_dom"/>
</dbReference>
<dbReference type="Pfam" id="PF04014">
    <property type="entry name" value="MazE_antitoxin"/>
    <property type="match status" value="1"/>
</dbReference>
<proteinExistence type="inferred from homology"/>
<feature type="domain" description="SpoVT-AbrB" evidence="3">
    <location>
        <begin position="3"/>
        <end position="45"/>
    </location>
</feature>
<dbReference type="NCBIfam" id="NF040493">
    <property type="entry name" value="TA_anti_VapB"/>
    <property type="match status" value="1"/>
</dbReference>
<evidence type="ECO:0000259" key="3">
    <source>
        <dbReference type="PROSITE" id="PS51740"/>
    </source>
</evidence>
<dbReference type="PROSITE" id="PS51740">
    <property type="entry name" value="SPOVT_ABRB"/>
    <property type="match status" value="1"/>
</dbReference>
<dbReference type="RefSeq" id="WP_310030849.1">
    <property type="nucleotide sequence ID" value="NZ_JAVIZN010000002.1"/>
</dbReference>
<dbReference type="PANTHER" id="PTHR37550">
    <property type="entry name" value="ANTITOXIN VAPB1"/>
    <property type="match status" value="1"/>
</dbReference>
<comment type="caution">
    <text evidence="4">The sequence shown here is derived from an EMBL/GenBank/DDBJ whole genome shotgun (WGS) entry which is preliminary data.</text>
</comment>
<dbReference type="Gene3D" id="2.10.260.10">
    <property type="match status" value="1"/>
</dbReference>
<accession>A0ABD5CDW9</accession>
<dbReference type="InterPro" id="IPR051734">
    <property type="entry name" value="VapB_TA_antitoxins"/>
</dbReference>
<dbReference type="InterPro" id="IPR047976">
    <property type="entry name" value="Anti_VapB2-like"/>
</dbReference>
<comment type="similarity">
    <text evidence="1">Belongs to the VapB family.</text>
</comment>
<name>A0ABD5CDW9_9BURK</name>